<dbReference type="Pfam" id="PF02321">
    <property type="entry name" value="OEP"/>
    <property type="match status" value="2"/>
</dbReference>
<evidence type="ECO:0000256" key="1">
    <source>
        <dbReference type="ARBA" id="ARBA00007613"/>
    </source>
</evidence>
<dbReference type="SUPFAM" id="SSF56954">
    <property type="entry name" value="Outer membrane efflux proteins (OEP)"/>
    <property type="match status" value="1"/>
</dbReference>
<dbReference type="PANTHER" id="PTHR30203">
    <property type="entry name" value="OUTER MEMBRANE CATION EFFLUX PROTEIN"/>
    <property type="match status" value="1"/>
</dbReference>
<sequence>MIMRPLSALLLPLSLAACALTPPPAPPSIDMPAAWSAPTPAGAPVADPWPAFGSPHLAQLIDEALAASPDVGIGAARVRQAEAALRSAGASRYPTVDLDAGTDARRSDGVERRSTRASLGMGVELDLWGRIAAGVSGAEAGLAASRHDLVALRLSLAAGVAGSYVDALALRARLAIARDNLAIAERLLAIVEARYRNGAASALDLARQRATVLARRAAILPLEEQLVQTRSALALLLGRPPQGFALGDEALDTLTVPEVAPGLPAELLLRRPDLAAAEARLAAASADVTAARAALLPALRLTAAGGLASEALLAFTNPSRSASLGAALAQRLFDGGARAAAIDSAEARREEQIARYRQTVLAALKEVEDALGNVALGARQQTAAQAIVAESRRALALAELRYREGADPLSEVLDAQRTLFDAKDQLAGFRRDRLTAAIALSLALGGGWQSPTDPIAHEPAR</sequence>
<dbReference type="GO" id="GO:0005886">
    <property type="term" value="C:plasma membrane"/>
    <property type="evidence" value="ECO:0007669"/>
    <property type="project" value="UniProtKB-SubCell"/>
</dbReference>
<reference evidence="4" key="1">
    <citation type="journal article" date="2022" name="ISME J.">
        <title>Genetic and phylogenetic analysis of dissimilatory iodate-reducing bacteria identifies potential niches across the world's oceans.</title>
        <authorList>
            <person name="Reyes-Umana V."/>
            <person name="Henning Z."/>
            <person name="Lee K."/>
            <person name="Barnum T.P."/>
            <person name="Coates J.D."/>
        </authorList>
    </citation>
    <scope>NUCLEOTIDE SEQUENCE [LARGE SCALE GENOMIC DNA]</scope>
    <source>
        <strain evidence="4">IR12</strain>
    </source>
</reference>
<dbReference type="InterPro" id="IPR010131">
    <property type="entry name" value="MdtP/NodT-like"/>
</dbReference>
<evidence type="ECO:0000313" key="4">
    <source>
        <dbReference type="Proteomes" id="UP000694660"/>
    </source>
</evidence>
<keyword evidence="2" id="KW-0732">Signal</keyword>
<evidence type="ECO:0000256" key="2">
    <source>
        <dbReference type="RuleBase" id="RU362097"/>
    </source>
</evidence>
<protein>
    <submittedName>
        <fullName evidence="3">Efflux transporter outer membrane subunit</fullName>
    </submittedName>
</protein>
<organism evidence="3 4">
    <name type="scientific">Denitromonas iodatirespirans</name>
    <dbReference type="NCBI Taxonomy" id="2795389"/>
    <lineage>
        <taxon>Bacteria</taxon>
        <taxon>Pseudomonadati</taxon>
        <taxon>Pseudomonadota</taxon>
        <taxon>Betaproteobacteria</taxon>
        <taxon>Rhodocyclales</taxon>
        <taxon>Zoogloeaceae</taxon>
        <taxon>Denitromonas</taxon>
    </lineage>
</organism>
<accession>A0A944D5X3</accession>
<feature type="chain" id="PRO_5038156101" evidence="2">
    <location>
        <begin position="20"/>
        <end position="461"/>
    </location>
</feature>
<keyword evidence="2" id="KW-0812">Transmembrane</keyword>
<dbReference type="PANTHER" id="PTHR30203:SF33">
    <property type="entry name" value="BLR4455 PROTEIN"/>
    <property type="match status" value="1"/>
</dbReference>
<keyword evidence="2" id="KW-1134">Transmembrane beta strand</keyword>
<keyword evidence="2" id="KW-0472">Membrane</keyword>
<dbReference type="Proteomes" id="UP000694660">
    <property type="component" value="Unassembled WGS sequence"/>
</dbReference>
<keyword evidence="4" id="KW-1185">Reference proteome</keyword>
<proteinExistence type="inferred from homology"/>
<feature type="signal peptide" evidence="2">
    <location>
        <begin position="1"/>
        <end position="19"/>
    </location>
</feature>
<keyword evidence="2" id="KW-0449">Lipoprotein</keyword>
<comment type="caution">
    <text evidence="3">The sequence shown here is derived from an EMBL/GenBank/DDBJ whole genome shotgun (WGS) entry which is preliminary data.</text>
</comment>
<dbReference type="InterPro" id="IPR003423">
    <property type="entry name" value="OMP_efflux"/>
</dbReference>
<evidence type="ECO:0000313" key="3">
    <source>
        <dbReference type="EMBL" id="MBT0960455.1"/>
    </source>
</evidence>
<comment type="subcellular location">
    <subcellularLocation>
        <location evidence="2">Cell membrane</location>
        <topology evidence="2">Lipid-anchor</topology>
    </subcellularLocation>
</comment>
<dbReference type="EMBL" id="JAEKFT010000004">
    <property type="protein sequence ID" value="MBT0960455.1"/>
    <property type="molecule type" value="Genomic_DNA"/>
</dbReference>
<gene>
    <name evidence="3" type="ORF">I8J34_04635</name>
</gene>
<comment type="similarity">
    <text evidence="1 2">Belongs to the outer membrane factor (OMF) (TC 1.B.17) family.</text>
</comment>
<dbReference type="Gene3D" id="2.20.200.10">
    <property type="entry name" value="Outer membrane efflux proteins (OEP)"/>
    <property type="match status" value="1"/>
</dbReference>
<name>A0A944D5X3_DENI1</name>
<dbReference type="NCBIfam" id="TIGR01845">
    <property type="entry name" value="outer_NodT"/>
    <property type="match status" value="1"/>
</dbReference>
<dbReference type="PROSITE" id="PS51257">
    <property type="entry name" value="PROKAR_LIPOPROTEIN"/>
    <property type="match status" value="1"/>
</dbReference>
<keyword evidence="2" id="KW-0564">Palmitate</keyword>
<dbReference type="GO" id="GO:0015562">
    <property type="term" value="F:efflux transmembrane transporter activity"/>
    <property type="evidence" value="ECO:0007669"/>
    <property type="project" value="InterPro"/>
</dbReference>
<dbReference type="Gene3D" id="1.20.1600.10">
    <property type="entry name" value="Outer membrane efflux proteins (OEP)"/>
    <property type="match status" value="1"/>
</dbReference>
<dbReference type="AlphaFoldDB" id="A0A944D5X3"/>